<dbReference type="PANTHER" id="PTHR10057:SF0">
    <property type="entry name" value="TRANSLOCATOR PROTEIN"/>
    <property type="match status" value="1"/>
</dbReference>
<organism evidence="7 8">
    <name type="scientific">Mycobacterium numidiamassiliense</name>
    <dbReference type="NCBI Taxonomy" id="1841861"/>
    <lineage>
        <taxon>Bacteria</taxon>
        <taxon>Bacillati</taxon>
        <taxon>Actinomycetota</taxon>
        <taxon>Actinomycetes</taxon>
        <taxon>Mycobacteriales</taxon>
        <taxon>Mycobacteriaceae</taxon>
        <taxon>Mycobacterium</taxon>
    </lineage>
</organism>
<dbReference type="InterPro" id="IPR004307">
    <property type="entry name" value="TspO_MBR"/>
</dbReference>
<reference evidence="7 8" key="1">
    <citation type="submission" date="2017-01" db="EMBL/GenBank/DDBJ databases">
        <authorList>
            <consortium name="Urmite Genomes"/>
        </authorList>
    </citation>
    <scope>NUCLEOTIDE SEQUENCE [LARGE SCALE GENOMIC DNA]</scope>
    <source>
        <strain evidence="7 8">AB215</strain>
    </source>
</reference>
<name>A0A2U3P2H7_9MYCO</name>
<dbReference type="STRING" id="1841861.GCA_900157365_04339"/>
<dbReference type="OrthoDB" id="9795496at2"/>
<feature type="transmembrane region" description="Helical" evidence="6">
    <location>
        <begin position="81"/>
        <end position="99"/>
    </location>
</feature>
<dbReference type="PIRSF" id="PIRSF005859">
    <property type="entry name" value="PBR"/>
    <property type="match status" value="1"/>
</dbReference>
<keyword evidence="3 6" id="KW-0812">Transmembrane</keyword>
<evidence type="ECO:0000313" key="7">
    <source>
        <dbReference type="EMBL" id="SPM37962.1"/>
    </source>
</evidence>
<evidence type="ECO:0000256" key="4">
    <source>
        <dbReference type="ARBA" id="ARBA00022989"/>
    </source>
</evidence>
<keyword evidence="5 6" id="KW-0472">Membrane</keyword>
<evidence type="ECO:0000256" key="1">
    <source>
        <dbReference type="ARBA" id="ARBA00004141"/>
    </source>
</evidence>
<evidence type="ECO:0000256" key="2">
    <source>
        <dbReference type="ARBA" id="ARBA00007524"/>
    </source>
</evidence>
<dbReference type="InterPro" id="IPR038330">
    <property type="entry name" value="TspO/MBR-related_sf"/>
</dbReference>
<evidence type="ECO:0000256" key="3">
    <source>
        <dbReference type="ARBA" id="ARBA00022692"/>
    </source>
</evidence>
<comment type="subcellular location">
    <subcellularLocation>
        <location evidence="1">Membrane</location>
        <topology evidence="1">Multi-pass membrane protein</topology>
    </subcellularLocation>
</comment>
<feature type="transmembrane region" description="Helical" evidence="6">
    <location>
        <begin position="47"/>
        <end position="69"/>
    </location>
</feature>
<dbReference type="FunFam" id="1.20.1260.100:FF:000001">
    <property type="entry name" value="translocator protein 2"/>
    <property type="match status" value="1"/>
</dbReference>
<dbReference type="GO" id="GO:0016020">
    <property type="term" value="C:membrane"/>
    <property type="evidence" value="ECO:0007669"/>
    <property type="project" value="UniProtKB-SubCell"/>
</dbReference>
<dbReference type="RefSeq" id="WP_077077017.1">
    <property type="nucleotide sequence ID" value="NZ_FUEZ01000003.1"/>
</dbReference>
<proteinExistence type="inferred from homology"/>
<dbReference type="Gene3D" id="1.20.1260.100">
    <property type="entry name" value="TspO/MBR protein"/>
    <property type="match status" value="1"/>
</dbReference>
<keyword evidence="8" id="KW-1185">Reference proteome</keyword>
<sequence length="162" mass="17180">MKKSTLIATTLAVATAAGTGSIASPGRAESWYSRVRKPAYQPPRAVFPLAWTALYADIAATSASAIDGYRSTGHDDKARNYATALGVNLLLNAGWSWLFFRYHKLGASALGAAVLTASSADLARRAAQADPRAGLALSAYPLWGAFATVLSTHIWRLNRGIQ</sequence>
<dbReference type="GO" id="GO:0033013">
    <property type="term" value="P:tetrapyrrole metabolic process"/>
    <property type="evidence" value="ECO:0007669"/>
    <property type="project" value="UniProtKB-ARBA"/>
</dbReference>
<keyword evidence="7" id="KW-0675">Receptor</keyword>
<dbReference type="Pfam" id="PF03073">
    <property type="entry name" value="TspO_MBR"/>
    <property type="match status" value="1"/>
</dbReference>
<dbReference type="PANTHER" id="PTHR10057">
    <property type="entry name" value="PERIPHERAL-TYPE BENZODIAZEPINE RECEPTOR"/>
    <property type="match status" value="1"/>
</dbReference>
<feature type="transmembrane region" description="Helical" evidence="6">
    <location>
        <begin position="135"/>
        <end position="155"/>
    </location>
</feature>
<dbReference type="Proteomes" id="UP000240424">
    <property type="component" value="Unassembled WGS sequence"/>
</dbReference>
<dbReference type="CDD" id="cd15904">
    <property type="entry name" value="TSPO_MBR"/>
    <property type="match status" value="1"/>
</dbReference>
<evidence type="ECO:0000313" key="8">
    <source>
        <dbReference type="Proteomes" id="UP000240424"/>
    </source>
</evidence>
<protein>
    <submittedName>
        <fullName evidence="7">Tryptophan-rich sensory protein (Mitochondrial benzodiazepine receptor homolog)</fullName>
    </submittedName>
</protein>
<dbReference type="AlphaFoldDB" id="A0A2U3P2H7"/>
<gene>
    <name evidence="7" type="ORF">MNAB215_137</name>
</gene>
<accession>A0A2U3P2H7</accession>
<evidence type="ECO:0000256" key="6">
    <source>
        <dbReference type="SAM" id="Phobius"/>
    </source>
</evidence>
<comment type="similarity">
    <text evidence="2">Belongs to the TspO/BZRP family.</text>
</comment>
<evidence type="ECO:0000256" key="5">
    <source>
        <dbReference type="ARBA" id="ARBA00023136"/>
    </source>
</evidence>
<dbReference type="EMBL" id="FUEZ01000003">
    <property type="protein sequence ID" value="SPM37962.1"/>
    <property type="molecule type" value="Genomic_DNA"/>
</dbReference>
<keyword evidence="4 6" id="KW-1133">Transmembrane helix</keyword>